<dbReference type="GO" id="GO:0003677">
    <property type="term" value="F:DNA binding"/>
    <property type="evidence" value="ECO:0007669"/>
    <property type="project" value="UniProtKB-UniRule"/>
</dbReference>
<comment type="similarity">
    <text evidence="2 9">Belongs to the type II topoisomerase GyrA/ParC subunit family.</text>
</comment>
<evidence type="ECO:0000313" key="13">
    <source>
        <dbReference type="Proteomes" id="UP000579281"/>
    </source>
</evidence>
<dbReference type="Pfam" id="PF00521">
    <property type="entry name" value="DNA_topoisoIV"/>
    <property type="match status" value="1"/>
</dbReference>
<dbReference type="PANTHER" id="PTHR43493">
    <property type="entry name" value="DNA GYRASE/TOPOISOMERASE SUBUNIT A"/>
    <property type="match status" value="1"/>
</dbReference>
<dbReference type="GO" id="GO:0006265">
    <property type="term" value="P:DNA topological change"/>
    <property type="evidence" value="ECO:0007669"/>
    <property type="project" value="UniProtKB-UniRule"/>
</dbReference>
<dbReference type="FunFam" id="3.30.1360.40:FF:000002">
    <property type="entry name" value="DNA gyrase subunit A"/>
    <property type="match status" value="1"/>
</dbReference>
<dbReference type="GO" id="GO:0034335">
    <property type="term" value="F:DNA negative supercoiling activity"/>
    <property type="evidence" value="ECO:0007669"/>
    <property type="project" value="UniProtKB-ARBA"/>
</dbReference>
<dbReference type="InterPro" id="IPR050220">
    <property type="entry name" value="Type_II_DNA_Topoisomerases"/>
</dbReference>
<dbReference type="SMART" id="SM00434">
    <property type="entry name" value="TOP4c"/>
    <property type="match status" value="1"/>
</dbReference>
<proteinExistence type="inferred from homology"/>
<dbReference type="Gene3D" id="1.10.268.10">
    <property type="entry name" value="Topoisomerase, domain 3"/>
    <property type="match status" value="1"/>
</dbReference>
<evidence type="ECO:0000256" key="8">
    <source>
        <dbReference type="ARBA" id="ARBA00023235"/>
    </source>
</evidence>
<dbReference type="Gene3D" id="2.120.10.90">
    <property type="entry name" value="DNA gyrase/topoisomerase IV, subunit A, C-terminal"/>
    <property type="match status" value="1"/>
</dbReference>
<dbReference type="FunFam" id="2.120.10.90:FF:000004">
    <property type="entry name" value="DNA gyrase subunit A"/>
    <property type="match status" value="1"/>
</dbReference>
<dbReference type="Gene3D" id="3.90.199.10">
    <property type="entry name" value="Topoisomerase II, domain 5"/>
    <property type="match status" value="1"/>
</dbReference>
<dbReference type="GO" id="GO:0005737">
    <property type="term" value="C:cytoplasm"/>
    <property type="evidence" value="ECO:0007669"/>
    <property type="project" value="UniProtKB-SubCell"/>
</dbReference>
<comment type="miscellaneous">
    <text evidence="9">Few gyrases are as efficient as E.coli at forming negative supercoils. Not all organisms have 2 type II topoisomerases; in organisms with a single type II topoisomerase this enzyme also has to decatenate newly replicated chromosomes.</text>
</comment>
<comment type="function">
    <text evidence="9">A type II topoisomerase that negatively supercoils closed circular double-stranded (ds) DNA in an ATP-dependent manner to modulate DNA topology and maintain chromosomes in an underwound state. Negative supercoiling favors strand separation, and DNA replication, transcription, recombination and repair, all of which involve strand separation. Also able to catalyze the interconversion of other topological isomers of dsDNA rings, including catenanes and knotted rings. Type II topoisomerases break and join 2 DNA strands simultaneously in an ATP-dependent manner.</text>
</comment>
<reference evidence="12 13" key="1">
    <citation type="submission" date="2020-08" db="EMBL/GenBank/DDBJ databases">
        <title>Genomic Encyclopedia of Type Strains, Phase IV (KMG-IV): sequencing the most valuable type-strain genomes for metagenomic binning, comparative biology and taxonomic classification.</title>
        <authorList>
            <person name="Goeker M."/>
        </authorList>
    </citation>
    <scope>NUCLEOTIDE SEQUENCE [LARGE SCALE GENOMIC DNA]</scope>
    <source>
        <strain evidence="12 13">DSM 103526</strain>
    </source>
</reference>
<name>A0A841L0E7_9FIRM</name>
<dbReference type="SUPFAM" id="SSF56719">
    <property type="entry name" value="Type II DNA topoisomerase"/>
    <property type="match status" value="1"/>
</dbReference>
<dbReference type="InterPro" id="IPR013760">
    <property type="entry name" value="Topo_IIA-like_dom_sf"/>
</dbReference>
<keyword evidence="5 9" id="KW-0067">ATP-binding</keyword>
<evidence type="ECO:0000256" key="5">
    <source>
        <dbReference type="ARBA" id="ARBA00022840"/>
    </source>
</evidence>
<feature type="active site" description="O-(5'-phospho-DNA)-tyrosine intermediate" evidence="9 10">
    <location>
        <position position="122"/>
    </location>
</feature>
<dbReference type="GO" id="GO:0005524">
    <property type="term" value="F:ATP binding"/>
    <property type="evidence" value="ECO:0007669"/>
    <property type="project" value="UniProtKB-UniRule"/>
</dbReference>
<dbReference type="InterPro" id="IPR002205">
    <property type="entry name" value="Topo_IIA_dom_A"/>
</dbReference>
<dbReference type="InterPro" id="IPR005743">
    <property type="entry name" value="GyrA"/>
</dbReference>
<comment type="subunit">
    <text evidence="9">Heterotetramer, composed of two GyrA and two GyrB chains. In the heterotetramer, GyrA contains the active site tyrosine that forms a transient covalent intermediate with DNA, while GyrB binds cofactors and catalyzes ATP hydrolysis.</text>
</comment>
<comment type="catalytic activity">
    <reaction evidence="1 9 10">
        <text>ATP-dependent breakage, passage and rejoining of double-stranded DNA.</text>
        <dbReference type="EC" id="5.6.2.2"/>
    </reaction>
</comment>
<dbReference type="NCBIfam" id="TIGR01063">
    <property type="entry name" value="gyrA"/>
    <property type="match status" value="1"/>
</dbReference>
<evidence type="ECO:0000256" key="1">
    <source>
        <dbReference type="ARBA" id="ARBA00000185"/>
    </source>
</evidence>
<dbReference type="InterPro" id="IPR013757">
    <property type="entry name" value="Topo_IIA_A_a_sf"/>
</dbReference>
<dbReference type="GO" id="GO:0006261">
    <property type="term" value="P:DNA-templated DNA replication"/>
    <property type="evidence" value="ECO:0007669"/>
    <property type="project" value="UniProtKB-UniRule"/>
</dbReference>
<dbReference type="FunFam" id="1.10.268.10:FF:000001">
    <property type="entry name" value="DNA gyrase subunit A"/>
    <property type="match status" value="1"/>
</dbReference>
<dbReference type="HAMAP" id="MF_01897">
    <property type="entry name" value="GyrA"/>
    <property type="match status" value="1"/>
</dbReference>
<dbReference type="FunFam" id="3.90.199.10:FF:000001">
    <property type="entry name" value="DNA gyrase subunit A"/>
    <property type="match status" value="1"/>
</dbReference>
<dbReference type="InterPro" id="IPR013758">
    <property type="entry name" value="Topo_IIA_A/C_ab"/>
</dbReference>
<comment type="subcellular location">
    <subcellularLocation>
        <location evidence="9">Cytoplasm</location>
    </subcellularLocation>
</comment>
<dbReference type="Proteomes" id="UP000579281">
    <property type="component" value="Unassembled WGS sequence"/>
</dbReference>
<dbReference type="GO" id="GO:0005694">
    <property type="term" value="C:chromosome"/>
    <property type="evidence" value="ECO:0007669"/>
    <property type="project" value="InterPro"/>
</dbReference>
<keyword evidence="3 9" id="KW-0963">Cytoplasm</keyword>
<keyword evidence="4 9" id="KW-0547">Nucleotide-binding</keyword>
<dbReference type="Gene3D" id="3.30.1360.40">
    <property type="match status" value="1"/>
</dbReference>
<dbReference type="RefSeq" id="WP_184312551.1">
    <property type="nucleotide sequence ID" value="NZ_JACHEN010000032.1"/>
</dbReference>
<accession>A0A841L0E7</accession>
<evidence type="ECO:0000313" key="12">
    <source>
        <dbReference type="EMBL" id="MBB6218048.1"/>
    </source>
</evidence>
<organism evidence="12 13">
    <name type="scientific">Anaerosolibacter carboniphilus</name>
    <dbReference type="NCBI Taxonomy" id="1417629"/>
    <lineage>
        <taxon>Bacteria</taxon>
        <taxon>Bacillati</taxon>
        <taxon>Bacillota</taxon>
        <taxon>Clostridia</taxon>
        <taxon>Peptostreptococcales</taxon>
        <taxon>Thermotaleaceae</taxon>
        <taxon>Anaerosolibacter</taxon>
    </lineage>
</organism>
<evidence type="ECO:0000256" key="7">
    <source>
        <dbReference type="ARBA" id="ARBA00023125"/>
    </source>
</evidence>
<evidence type="ECO:0000256" key="6">
    <source>
        <dbReference type="ARBA" id="ARBA00023029"/>
    </source>
</evidence>
<evidence type="ECO:0000256" key="10">
    <source>
        <dbReference type="PROSITE-ProRule" id="PRU01384"/>
    </source>
</evidence>
<gene>
    <name evidence="9" type="primary">gyrA</name>
    <name evidence="12" type="ORF">HNQ80_004187</name>
</gene>
<dbReference type="PANTHER" id="PTHR43493:SF5">
    <property type="entry name" value="DNA GYRASE SUBUNIT A, CHLOROPLASTIC_MITOCHONDRIAL"/>
    <property type="match status" value="1"/>
</dbReference>
<dbReference type="EC" id="5.6.2.2" evidence="9"/>
<dbReference type="CDD" id="cd00187">
    <property type="entry name" value="TOP4c"/>
    <property type="match status" value="1"/>
</dbReference>
<dbReference type="NCBIfam" id="NF004043">
    <property type="entry name" value="PRK05560.1"/>
    <property type="match status" value="1"/>
</dbReference>
<sequence>MVEDTSKLLQIDIEEEMKKSYIDYAMSVIVGRALPDVRDGLKPVHRRILYAMSELGLSPDKPHRKSARIVGDVLGKYHPHGDSSVYEAMVRMAQDFSTRYLLVDGHGNFGSVDGDGAAAMRYTEARMSKLAIELLRDIGKETVDFVPNFDETLKEPAVLPSRYPNLLVNGSNGIAVGMATSIPPHNLNEVIDATVKMIDDEDTNIEDLIKIVKGPDFPTGATIMGYESIKEAYRTGQGRVTVRANAEIEQTAKGKTQIIVSEIPYQVNKAKLIEKIAELVRDKKIEGISDLRDESDRTGMRIVIELKRDANPNVVLNKLYKHTQMQDTFSIIMIALVNGEPKILNLQEVIYHYLEHQKDVVTRRTQYDLAKAEDRAHILEGLKIALDHIDAVISLIRSSANTQEAKTRLMNEFSLSEKQAQAILDMRLQRLTGLEREKIDAEYEELIMMINQYREILANERLLLNIIKEELIEVKEAYGDERRTAITAAADEIDMEDLIQEEEVAITLTHFGYIKRLPANTYKIQKRGGKGVTGHTTREEDFVEHLFTTSTHNYVLFFTSLGRAYRLKAYEIPEAKRQAKGTAIVNLLQLQPNEKITAVIPIKEFENNKFLILATKLGIIKKTELSQFDTSRKAGLIAISLREDDELISVKLTDGKQEIIMVTREGMSIRFDENDVRDMGRSAMGVKGMNLSDEDHIVAMELVSEGSDLLVVSEYGFGKRTDLEEYRIQSRGGKGIITYNTKDKTGLIVGAKVVSDEDDVMLISADGVIIRLEVRYISRMGRNTQGVTLMRVGQDTNIVSIAKVAQGAEEEE</sequence>
<feature type="short sequence motif" description="GyrA-box" evidence="9">
    <location>
        <begin position="525"/>
        <end position="531"/>
    </location>
</feature>
<dbReference type="AlphaFoldDB" id="A0A841L0E7"/>
<feature type="domain" description="Topo IIA-type catalytic" evidence="11">
    <location>
        <begin position="34"/>
        <end position="498"/>
    </location>
</feature>
<dbReference type="EMBL" id="JACHEN010000032">
    <property type="protein sequence ID" value="MBB6218048.1"/>
    <property type="molecule type" value="Genomic_DNA"/>
</dbReference>
<dbReference type="SUPFAM" id="SSF101904">
    <property type="entry name" value="GyrA/ParC C-terminal domain-like"/>
    <property type="match status" value="1"/>
</dbReference>
<dbReference type="InterPro" id="IPR035516">
    <property type="entry name" value="Gyrase/topoIV_suA_C"/>
</dbReference>
<dbReference type="GO" id="GO:0009330">
    <property type="term" value="C:DNA topoisomerase type II (double strand cut, ATP-hydrolyzing) complex"/>
    <property type="evidence" value="ECO:0007669"/>
    <property type="project" value="TreeGrafter"/>
</dbReference>
<keyword evidence="7 9" id="KW-0238">DNA-binding</keyword>
<evidence type="ECO:0000256" key="4">
    <source>
        <dbReference type="ARBA" id="ARBA00022741"/>
    </source>
</evidence>
<evidence type="ECO:0000256" key="9">
    <source>
        <dbReference type="HAMAP-Rule" id="MF_01897"/>
    </source>
</evidence>
<keyword evidence="8 9" id="KW-0413">Isomerase</keyword>
<keyword evidence="6 9" id="KW-0799">Topoisomerase</keyword>
<dbReference type="NCBIfam" id="NF004044">
    <property type="entry name" value="PRK05561.1"/>
    <property type="match status" value="1"/>
</dbReference>
<keyword evidence="13" id="KW-1185">Reference proteome</keyword>
<dbReference type="PROSITE" id="PS52040">
    <property type="entry name" value="TOPO_IIA"/>
    <property type="match status" value="1"/>
</dbReference>
<dbReference type="Pfam" id="PF03989">
    <property type="entry name" value="DNA_gyraseA_C"/>
    <property type="match status" value="6"/>
</dbReference>
<evidence type="ECO:0000259" key="11">
    <source>
        <dbReference type="PROSITE" id="PS52040"/>
    </source>
</evidence>
<protein>
    <recommendedName>
        <fullName evidence="9">DNA gyrase subunit A</fullName>
        <ecNumber evidence="9">5.6.2.2</ecNumber>
    </recommendedName>
</protein>
<evidence type="ECO:0000256" key="2">
    <source>
        <dbReference type="ARBA" id="ARBA00008263"/>
    </source>
</evidence>
<dbReference type="InterPro" id="IPR006691">
    <property type="entry name" value="GyrA/parC_rep"/>
</dbReference>
<comment type="caution">
    <text evidence="12">The sequence shown here is derived from an EMBL/GenBank/DDBJ whole genome shotgun (WGS) entry which is preliminary data.</text>
</comment>
<evidence type="ECO:0000256" key="3">
    <source>
        <dbReference type="ARBA" id="ARBA00022490"/>
    </source>
</evidence>